<feature type="transmembrane region" description="Helical" evidence="1">
    <location>
        <begin position="86"/>
        <end position="109"/>
    </location>
</feature>
<sequence>MNVVWRILGFQLLAQVGARLPARYARLVTVALLVVSNLVPLVGAAMGWMSLGDVFAVYWLENVIVWIFSTIRIATAKGPTSPLASAAFFCFHYGIFTVVHGVFTIVMIAMTGSGFVHYRSWLIAGAALFVSHLLSLVIHWFGRGERLVTTPRQAMFWPYPRMLVLHVAIIGSFFLLLRGLAEDGTADEVLPVFLLVGLKLTIDIVLHVRERVRAAGGTV</sequence>
<dbReference type="EMBL" id="QYRP01000002">
    <property type="protein sequence ID" value="RJS46524.1"/>
    <property type="molecule type" value="Genomic_DNA"/>
</dbReference>
<gene>
    <name evidence="2" type="ORF">D4739_10075</name>
</gene>
<protein>
    <submittedName>
        <fullName evidence="2">Uncharacterized protein</fullName>
    </submittedName>
</protein>
<comment type="caution">
    <text evidence="2">The sequence shown here is derived from an EMBL/GenBank/DDBJ whole genome shotgun (WGS) entry which is preliminary data.</text>
</comment>
<accession>A0A3A5HEQ1</accession>
<name>A0A3A5HEQ1_9ACTN</name>
<dbReference type="OrthoDB" id="3734431at2"/>
<dbReference type="InterPro" id="IPR045466">
    <property type="entry name" value="DUF6498"/>
</dbReference>
<feature type="transmembrane region" description="Helical" evidence="1">
    <location>
        <begin position="189"/>
        <end position="206"/>
    </location>
</feature>
<evidence type="ECO:0000313" key="2">
    <source>
        <dbReference type="EMBL" id="RJS46524.1"/>
    </source>
</evidence>
<evidence type="ECO:0000313" key="3">
    <source>
        <dbReference type="Proteomes" id="UP000276542"/>
    </source>
</evidence>
<dbReference type="RefSeq" id="WP_120060495.1">
    <property type="nucleotide sequence ID" value="NZ_QYRP01000002.1"/>
</dbReference>
<keyword evidence="1" id="KW-0472">Membrane</keyword>
<proteinExistence type="predicted"/>
<feature type="transmembrane region" description="Helical" evidence="1">
    <location>
        <begin position="55"/>
        <end position="74"/>
    </location>
</feature>
<evidence type="ECO:0000256" key="1">
    <source>
        <dbReference type="SAM" id="Phobius"/>
    </source>
</evidence>
<dbReference type="Pfam" id="PF20108">
    <property type="entry name" value="DUF6498"/>
    <property type="match status" value="1"/>
</dbReference>
<keyword evidence="1" id="KW-1133">Transmembrane helix</keyword>
<feature type="transmembrane region" description="Helical" evidence="1">
    <location>
        <begin position="154"/>
        <end position="177"/>
    </location>
</feature>
<dbReference type="AlphaFoldDB" id="A0A3A5HEQ1"/>
<organism evidence="2 3">
    <name type="scientific">Nocardioides cavernaquae</name>
    <dbReference type="NCBI Taxonomy" id="2321396"/>
    <lineage>
        <taxon>Bacteria</taxon>
        <taxon>Bacillati</taxon>
        <taxon>Actinomycetota</taxon>
        <taxon>Actinomycetes</taxon>
        <taxon>Propionibacteriales</taxon>
        <taxon>Nocardioidaceae</taxon>
        <taxon>Nocardioides</taxon>
    </lineage>
</organism>
<keyword evidence="1" id="KW-0812">Transmembrane</keyword>
<keyword evidence="3" id="KW-1185">Reference proteome</keyword>
<feature type="transmembrane region" description="Helical" evidence="1">
    <location>
        <begin position="27"/>
        <end position="49"/>
    </location>
</feature>
<dbReference type="Proteomes" id="UP000276542">
    <property type="component" value="Unassembled WGS sequence"/>
</dbReference>
<reference evidence="3" key="1">
    <citation type="submission" date="2018-09" db="EMBL/GenBank/DDBJ databases">
        <authorList>
            <person name="Zhu H."/>
        </authorList>
    </citation>
    <scope>NUCLEOTIDE SEQUENCE [LARGE SCALE GENOMIC DNA]</scope>
    <source>
        <strain evidence="3">K1W22B-1</strain>
    </source>
</reference>
<feature type="transmembrane region" description="Helical" evidence="1">
    <location>
        <begin position="121"/>
        <end position="142"/>
    </location>
</feature>